<evidence type="ECO:0000256" key="7">
    <source>
        <dbReference type="ARBA" id="ARBA00022801"/>
    </source>
</evidence>
<dbReference type="PANTHER" id="PTHR43226:SF4">
    <property type="entry name" value="XAA-PRO AMINOPEPTIDASE 3"/>
    <property type="match status" value="1"/>
</dbReference>
<dbReference type="InterPro" id="IPR000994">
    <property type="entry name" value="Pept_M24"/>
</dbReference>
<dbReference type="Pfam" id="PF05195">
    <property type="entry name" value="AMP_N"/>
    <property type="match status" value="1"/>
</dbReference>
<keyword evidence="15" id="KW-0031">Aminopeptidase</keyword>
<name>A0A8H2JJL2_9GAMM</name>
<dbReference type="GO" id="GO:0005829">
    <property type="term" value="C:cytosol"/>
    <property type="evidence" value="ECO:0007669"/>
    <property type="project" value="TreeGrafter"/>
</dbReference>
<accession>A0A8H2JJL2</accession>
<evidence type="ECO:0000256" key="13">
    <source>
        <dbReference type="RuleBase" id="RU000590"/>
    </source>
</evidence>
<evidence type="ECO:0000256" key="6">
    <source>
        <dbReference type="ARBA" id="ARBA00022723"/>
    </source>
</evidence>
<dbReference type="SMART" id="SM01011">
    <property type="entry name" value="AMP_N"/>
    <property type="match status" value="1"/>
</dbReference>
<comment type="cofactor">
    <cofactor evidence="2">
        <name>Mn(2+)</name>
        <dbReference type="ChEBI" id="CHEBI:29035"/>
    </cofactor>
</comment>
<comment type="caution">
    <text evidence="15">The sequence shown here is derived from an EMBL/GenBank/DDBJ whole genome shotgun (WGS) entry which is preliminary data.</text>
</comment>
<dbReference type="AlphaFoldDB" id="A0A8H2JJL2"/>
<proteinExistence type="inferred from homology"/>
<evidence type="ECO:0000256" key="8">
    <source>
        <dbReference type="ARBA" id="ARBA00023049"/>
    </source>
</evidence>
<evidence type="ECO:0000256" key="10">
    <source>
        <dbReference type="ARBA" id="ARBA00069363"/>
    </source>
</evidence>
<gene>
    <name evidence="15" type="primary">pepP</name>
    <name evidence="15" type="ORF">FCS21_14825</name>
</gene>
<dbReference type="OrthoDB" id="9806388at2"/>
<dbReference type="GO" id="GO:0030145">
    <property type="term" value="F:manganese ion binding"/>
    <property type="evidence" value="ECO:0007669"/>
    <property type="project" value="InterPro"/>
</dbReference>
<dbReference type="SUPFAM" id="SSF53092">
    <property type="entry name" value="Creatinase/prolidase N-terminal domain"/>
    <property type="match status" value="1"/>
</dbReference>
<evidence type="ECO:0000256" key="3">
    <source>
        <dbReference type="ARBA" id="ARBA00008766"/>
    </source>
</evidence>
<dbReference type="EC" id="3.4.11.9" evidence="4"/>
<evidence type="ECO:0000256" key="1">
    <source>
        <dbReference type="ARBA" id="ARBA00001424"/>
    </source>
</evidence>
<keyword evidence="5" id="KW-0645">Protease</keyword>
<keyword evidence="7 15" id="KW-0378">Hydrolase</keyword>
<feature type="domain" description="Aminopeptidase P N-terminal" evidence="14">
    <location>
        <begin position="29"/>
        <end position="161"/>
    </location>
</feature>
<protein>
    <recommendedName>
        <fullName evidence="10">Xaa-Pro aminopeptidase</fullName>
        <ecNumber evidence="4">3.4.11.9</ecNumber>
    </recommendedName>
    <alternativeName>
        <fullName evidence="11">Aminopeptidase P II</fullName>
    </alternativeName>
    <alternativeName>
        <fullName evidence="12">X-Pro aminopeptidase</fullName>
    </alternativeName>
</protein>
<dbReference type="InterPro" id="IPR001131">
    <property type="entry name" value="Peptidase_M24B_aminopep-P_CS"/>
</dbReference>
<keyword evidence="9" id="KW-0464">Manganese</keyword>
<evidence type="ECO:0000256" key="4">
    <source>
        <dbReference type="ARBA" id="ARBA00012574"/>
    </source>
</evidence>
<dbReference type="NCBIfam" id="NF008131">
    <property type="entry name" value="PRK10879.1"/>
    <property type="match status" value="1"/>
</dbReference>
<keyword evidence="6 13" id="KW-0479">Metal-binding</keyword>
<dbReference type="InterPro" id="IPR052433">
    <property type="entry name" value="X-Pro_dipept-like"/>
</dbReference>
<dbReference type="InterPro" id="IPR036005">
    <property type="entry name" value="Creatinase/aminopeptidase-like"/>
</dbReference>
<reference evidence="15 16" key="1">
    <citation type="submission" date="2019-05" db="EMBL/GenBank/DDBJ databases">
        <title>Colwellia ponticola sp. nov., isolated from seawater.</title>
        <authorList>
            <person name="Yoon J.-H."/>
        </authorList>
    </citation>
    <scope>NUCLEOTIDE SEQUENCE [LARGE SCALE GENOMIC DNA]</scope>
    <source>
        <strain evidence="15 16">OISW-25</strain>
    </source>
</reference>
<dbReference type="EMBL" id="SZVP01000019">
    <property type="protein sequence ID" value="TMM41971.1"/>
    <property type="molecule type" value="Genomic_DNA"/>
</dbReference>
<keyword evidence="16" id="KW-1185">Reference proteome</keyword>
<evidence type="ECO:0000256" key="9">
    <source>
        <dbReference type="ARBA" id="ARBA00023211"/>
    </source>
</evidence>
<dbReference type="PROSITE" id="PS00491">
    <property type="entry name" value="PROLINE_PEPTIDASE"/>
    <property type="match status" value="1"/>
</dbReference>
<dbReference type="Proteomes" id="UP000307702">
    <property type="component" value="Unassembled WGS sequence"/>
</dbReference>
<dbReference type="Pfam" id="PF00557">
    <property type="entry name" value="Peptidase_M24"/>
    <property type="match status" value="1"/>
</dbReference>
<dbReference type="InterPro" id="IPR007865">
    <property type="entry name" value="Aminopep_P_N"/>
</dbReference>
<dbReference type="SUPFAM" id="SSF55920">
    <property type="entry name" value="Creatinase/aminopeptidase"/>
    <property type="match status" value="1"/>
</dbReference>
<evidence type="ECO:0000259" key="14">
    <source>
        <dbReference type="SMART" id="SM01011"/>
    </source>
</evidence>
<dbReference type="Gene3D" id="3.40.350.10">
    <property type="entry name" value="Creatinase/prolidase N-terminal domain"/>
    <property type="match status" value="1"/>
</dbReference>
<keyword evidence="8" id="KW-0482">Metalloprotease</keyword>
<dbReference type="CDD" id="cd01087">
    <property type="entry name" value="Prolidase"/>
    <property type="match status" value="1"/>
</dbReference>
<comment type="similarity">
    <text evidence="3 13">Belongs to the peptidase M24B family.</text>
</comment>
<evidence type="ECO:0000313" key="15">
    <source>
        <dbReference type="EMBL" id="TMM41971.1"/>
    </source>
</evidence>
<dbReference type="GO" id="GO:0070006">
    <property type="term" value="F:metalloaminopeptidase activity"/>
    <property type="evidence" value="ECO:0007669"/>
    <property type="project" value="InterPro"/>
</dbReference>
<organism evidence="15 16">
    <name type="scientific">Colwellia ponticola</name>
    <dbReference type="NCBI Taxonomy" id="2304625"/>
    <lineage>
        <taxon>Bacteria</taxon>
        <taxon>Pseudomonadati</taxon>
        <taxon>Pseudomonadota</taxon>
        <taxon>Gammaproteobacteria</taxon>
        <taxon>Alteromonadales</taxon>
        <taxon>Colwelliaceae</taxon>
        <taxon>Colwellia</taxon>
    </lineage>
</organism>
<dbReference type="PANTHER" id="PTHR43226">
    <property type="entry name" value="XAA-PRO AMINOPEPTIDASE 3"/>
    <property type="match status" value="1"/>
</dbReference>
<evidence type="ECO:0000256" key="2">
    <source>
        <dbReference type="ARBA" id="ARBA00001936"/>
    </source>
</evidence>
<evidence type="ECO:0000256" key="12">
    <source>
        <dbReference type="ARBA" id="ARBA00081411"/>
    </source>
</evidence>
<evidence type="ECO:0000313" key="16">
    <source>
        <dbReference type="Proteomes" id="UP000307702"/>
    </source>
</evidence>
<comment type="catalytic activity">
    <reaction evidence="1">
        <text>Release of any N-terminal amino acid, including proline, that is linked to proline, even from a dipeptide or tripeptide.</text>
        <dbReference type="EC" id="3.4.11.9"/>
    </reaction>
</comment>
<dbReference type="Gene3D" id="3.90.230.10">
    <property type="entry name" value="Creatinase/methionine aminopeptidase superfamily"/>
    <property type="match status" value="1"/>
</dbReference>
<dbReference type="FunFam" id="3.90.230.10:FF:000002">
    <property type="entry name" value="Xaa-Pro aminopeptidase 3"/>
    <property type="match status" value="1"/>
</dbReference>
<evidence type="ECO:0000256" key="5">
    <source>
        <dbReference type="ARBA" id="ARBA00022670"/>
    </source>
</evidence>
<dbReference type="InterPro" id="IPR029149">
    <property type="entry name" value="Creatin/AminoP/Spt16_N"/>
</dbReference>
<evidence type="ECO:0000256" key="11">
    <source>
        <dbReference type="ARBA" id="ARBA00075356"/>
    </source>
</evidence>
<sequence>MSTIPLNKTPLKASSLNEVPANQATISQLPLSDFGKHRNALVAKMPNNSIALFPAAKELTRSNDTEYAFCQHKNFYYLTGFNEPDALLVLLKNEQGNSESILFSLPKDPLHEIWQGRRIGQVKAVQEYGVDASFSVADITTLLPSYLNNKDQVLFGFSDHDFAAQVFTWLKQVQSSVRQGIKAPQHLIDSDPLVAELRLIKTDNELALIRQANYISGLAHQRAMQQCHVGKFEYHVEADLLHEFARNGARHPAYACIVAGGDNANILHYTANSDTLKNNQLLLIDAGAELAGYAADITRTFPVNGRFTAEQKALYQLVLDAKKLAINAIKPGMCFAKLNELTNAFLTEGLVGLGILQGEVTQLIQDKKIKDYFIHGLGHWLGLDVHDVGDYHINTDREQRRAFEPGMVMTIEPGLYIPLSDSSVAEKWRGIGIRIEDNIAVTATGFENLTVNSPETIADIEALMLTAKA</sequence>
<dbReference type="GO" id="GO:0006508">
    <property type="term" value="P:proteolysis"/>
    <property type="evidence" value="ECO:0007669"/>
    <property type="project" value="UniProtKB-KW"/>
</dbReference>